<protein>
    <submittedName>
        <fullName evidence="2">Putative pentatricopeptide repeat-containing protein</fullName>
    </submittedName>
</protein>
<name>E2EAZ3_9FABA</name>
<proteinExistence type="evidence at transcript level"/>
<reference evidence="2" key="1">
    <citation type="submission" date="2010-02" db="EMBL/GenBank/DDBJ databases">
        <title>Analysis of host pathogen interaction in tikka disease of groundnut using fluorescent based cDNA-AFLP.</title>
        <authorList>
            <person name="Kumar D."/>
            <person name="Kirti P.B."/>
        </authorList>
    </citation>
    <scope>NUCLEOTIDE SEQUENCE</scope>
</reference>
<sequence length="67" mass="7936">LGSVWRTNSRVPHTNVSAYPNVICKIFTYKIFHIFLIAYRVFVLVPKHITFYVTMLSTHDHNWCDSH</sequence>
<dbReference type="EMBL" id="GU592821">
    <property type="protein sequence ID" value="ADK60846.1"/>
    <property type="molecule type" value="mRNA"/>
</dbReference>
<evidence type="ECO:0000313" key="2">
    <source>
        <dbReference type="EMBL" id="ADK60846.1"/>
    </source>
</evidence>
<organism evidence="2">
    <name type="scientific">Arachis diogoi</name>
    <dbReference type="NCBI Taxonomy" id="170720"/>
    <lineage>
        <taxon>Eukaryota</taxon>
        <taxon>Viridiplantae</taxon>
        <taxon>Streptophyta</taxon>
        <taxon>Embryophyta</taxon>
        <taxon>Tracheophyta</taxon>
        <taxon>Spermatophyta</taxon>
        <taxon>Magnoliopsida</taxon>
        <taxon>eudicotyledons</taxon>
        <taxon>Gunneridae</taxon>
        <taxon>Pentapetalae</taxon>
        <taxon>rosids</taxon>
        <taxon>fabids</taxon>
        <taxon>Fabales</taxon>
        <taxon>Fabaceae</taxon>
        <taxon>Papilionoideae</taxon>
        <taxon>50 kb inversion clade</taxon>
        <taxon>dalbergioids sensu lato</taxon>
        <taxon>Dalbergieae</taxon>
        <taxon>Pterocarpus clade</taxon>
        <taxon>Arachis</taxon>
    </lineage>
</organism>
<evidence type="ECO:0000256" key="1">
    <source>
        <dbReference type="SAM" id="Phobius"/>
    </source>
</evidence>
<accession>E2EAZ3</accession>
<keyword evidence="1" id="KW-1133">Transmembrane helix</keyword>
<feature type="transmembrane region" description="Helical" evidence="1">
    <location>
        <begin position="26"/>
        <end position="45"/>
    </location>
</feature>
<dbReference type="AlphaFoldDB" id="E2EAZ3"/>
<keyword evidence="1" id="KW-0812">Transmembrane</keyword>
<keyword evidence="1" id="KW-0472">Membrane</keyword>
<feature type="non-terminal residue" evidence="2">
    <location>
        <position position="67"/>
    </location>
</feature>
<feature type="non-terminal residue" evidence="2">
    <location>
        <position position="1"/>
    </location>
</feature>